<evidence type="ECO:0000256" key="1">
    <source>
        <dbReference type="ARBA" id="ARBA00022679"/>
    </source>
</evidence>
<evidence type="ECO:0000256" key="3">
    <source>
        <dbReference type="ARBA" id="ARBA00022722"/>
    </source>
</evidence>
<evidence type="ECO:0000256" key="4">
    <source>
        <dbReference type="ARBA" id="ARBA00022759"/>
    </source>
</evidence>
<dbReference type="InterPro" id="IPR021109">
    <property type="entry name" value="Peptidase_aspartic_dom_sf"/>
</dbReference>
<sequence>MAQALGAQPLFAAPPQFDSNAETWTNYSERLESYFDANEITDDARKRAILITCLNPEVYGRLRSLLAPKKPRDEPYEAIIALLKQHLNPAPSEIYETYRFQTRVQKTGEKVGEYLAELRKIADNCGFGSALERNLRDRFVIGLREKMVQRVLLAKPKSLTLQEAVDIATSVELAVQNVERLPQASTAESANEVNATAFKKKTNPQYRHTKAKTPRPCIRCGDCSHHAPNCPHKTSTCYKCHKQGHLATRCFVGVKAKRPTKFQANAVSAEAGDSSCTPVLDIYTVTSEGTAVEPVYKTVKWGPVNLDMQVDTGSPVCIIPEEIYHCHAKQWPALKPTNKELHCYLGKLPISGVLHMTAQHQNCNATAELYVVQCPGPSLCGRDVIQKLHLLPDQEVGTILTPDCEISSVTEQLKEKFKDLFELGTGLMKGPPASIAMKKDATPRFLKARSLPYALREKVGMELDRMCQQGILSPVSHSCWATPIVPVVKADGTLRICGDFKVTLNPECDVDQYPLPKMGDIFASLKGGYWFSKLDLREAYCHIKLDDQAKQVAVLNTHKGLFAYNRLPYGIASAPAIFQRKMEELLKNVPGTQVFLDDVLIAEDKNSYGKTVNKVLEIFRENGIRLRKDKCVFGAQEVTYLGHKIDRHGLHPAEKKLDTIVRAPAREHQRPEMSKNSDPSWA</sequence>
<dbReference type="InterPro" id="IPR036875">
    <property type="entry name" value="Znf_CCHC_sf"/>
</dbReference>
<gene>
    <name evidence="8" type="ORF">V5799_011963</name>
</gene>
<dbReference type="Gene3D" id="3.10.10.10">
    <property type="entry name" value="HIV Type 1 Reverse Transcriptase, subunit A, domain 1"/>
    <property type="match status" value="1"/>
</dbReference>
<evidence type="ECO:0000313" key="9">
    <source>
        <dbReference type="Proteomes" id="UP001321473"/>
    </source>
</evidence>
<dbReference type="EMBL" id="JARKHS020016802">
    <property type="protein sequence ID" value="KAK8773504.1"/>
    <property type="molecule type" value="Genomic_DNA"/>
</dbReference>
<dbReference type="PANTHER" id="PTHR37984:SF5">
    <property type="entry name" value="PROTEIN NYNRIN-LIKE"/>
    <property type="match status" value="1"/>
</dbReference>
<dbReference type="Pfam" id="PF00078">
    <property type="entry name" value="RVT_1"/>
    <property type="match status" value="1"/>
</dbReference>
<dbReference type="PROSITE" id="PS50878">
    <property type="entry name" value="RT_POL"/>
    <property type="match status" value="1"/>
</dbReference>
<keyword evidence="3" id="KW-0540">Nuclease</keyword>
<dbReference type="Gene3D" id="4.10.60.10">
    <property type="entry name" value="Zinc finger, CCHC-type"/>
    <property type="match status" value="1"/>
</dbReference>
<keyword evidence="4" id="KW-0378">Hydrolase</keyword>
<dbReference type="InterPro" id="IPR043128">
    <property type="entry name" value="Rev_trsase/Diguanyl_cyclase"/>
</dbReference>
<keyword evidence="2" id="KW-0548">Nucleotidyltransferase</keyword>
<keyword evidence="9" id="KW-1185">Reference proteome</keyword>
<evidence type="ECO:0000313" key="8">
    <source>
        <dbReference type="EMBL" id="KAK8773504.1"/>
    </source>
</evidence>
<dbReference type="SUPFAM" id="SSF56672">
    <property type="entry name" value="DNA/RNA polymerases"/>
    <property type="match status" value="1"/>
</dbReference>
<name>A0AAQ4EFQ9_AMBAM</name>
<keyword evidence="1" id="KW-0808">Transferase</keyword>
<organism evidence="8 9">
    <name type="scientific">Amblyomma americanum</name>
    <name type="common">Lone star tick</name>
    <dbReference type="NCBI Taxonomy" id="6943"/>
    <lineage>
        <taxon>Eukaryota</taxon>
        <taxon>Metazoa</taxon>
        <taxon>Ecdysozoa</taxon>
        <taxon>Arthropoda</taxon>
        <taxon>Chelicerata</taxon>
        <taxon>Arachnida</taxon>
        <taxon>Acari</taxon>
        <taxon>Parasitiformes</taxon>
        <taxon>Ixodida</taxon>
        <taxon>Ixodoidea</taxon>
        <taxon>Ixodidae</taxon>
        <taxon>Amblyomminae</taxon>
        <taxon>Amblyomma</taxon>
    </lineage>
</organism>
<dbReference type="CDD" id="cd01647">
    <property type="entry name" value="RT_LTR"/>
    <property type="match status" value="1"/>
</dbReference>
<dbReference type="SUPFAM" id="SSF50630">
    <property type="entry name" value="Acid proteases"/>
    <property type="match status" value="1"/>
</dbReference>
<reference evidence="8 9" key="1">
    <citation type="journal article" date="2023" name="Arcadia Sci">
        <title>De novo assembly of a long-read Amblyomma americanum tick genome.</title>
        <authorList>
            <person name="Chou S."/>
            <person name="Poskanzer K.E."/>
            <person name="Rollins M."/>
            <person name="Thuy-Boun P.S."/>
        </authorList>
    </citation>
    <scope>NUCLEOTIDE SEQUENCE [LARGE SCALE GENOMIC DNA]</scope>
    <source>
        <strain evidence="8">F_SG_1</strain>
        <tissue evidence="8">Salivary glands</tissue>
    </source>
</reference>
<dbReference type="InterPro" id="IPR043502">
    <property type="entry name" value="DNA/RNA_pol_sf"/>
</dbReference>
<evidence type="ECO:0008006" key="10">
    <source>
        <dbReference type="Google" id="ProtNLM"/>
    </source>
</evidence>
<protein>
    <recommendedName>
        <fullName evidence="10">Reverse transcriptase domain-containing protein</fullName>
    </recommendedName>
</protein>
<keyword evidence="4" id="KW-0255">Endonuclease</keyword>
<dbReference type="Proteomes" id="UP001321473">
    <property type="component" value="Unassembled WGS sequence"/>
</dbReference>
<dbReference type="GO" id="GO:0004519">
    <property type="term" value="F:endonuclease activity"/>
    <property type="evidence" value="ECO:0007669"/>
    <property type="project" value="UniProtKB-KW"/>
</dbReference>
<dbReference type="GO" id="GO:0016779">
    <property type="term" value="F:nucleotidyltransferase activity"/>
    <property type="evidence" value="ECO:0007669"/>
    <property type="project" value="UniProtKB-KW"/>
</dbReference>
<dbReference type="PANTHER" id="PTHR37984">
    <property type="entry name" value="PROTEIN CBG26694"/>
    <property type="match status" value="1"/>
</dbReference>
<dbReference type="Gene3D" id="3.30.70.270">
    <property type="match status" value="1"/>
</dbReference>
<feature type="domain" description="Reverse transcriptase" evidence="7">
    <location>
        <begin position="468"/>
        <end position="645"/>
    </location>
</feature>
<evidence type="ECO:0000259" key="7">
    <source>
        <dbReference type="PROSITE" id="PS50878"/>
    </source>
</evidence>
<dbReference type="GO" id="GO:0071897">
    <property type="term" value="P:DNA biosynthetic process"/>
    <property type="evidence" value="ECO:0007669"/>
    <property type="project" value="UniProtKB-ARBA"/>
</dbReference>
<dbReference type="PROSITE" id="PS50158">
    <property type="entry name" value="ZF_CCHC"/>
    <property type="match status" value="1"/>
</dbReference>
<feature type="domain" description="CCHC-type" evidence="6">
    <location>
        <begin position="237"/>
        <end position="250"/>
    </location>
</feature>
<comment type="caution">
    <text evidence="8">The sequence shown here is derived from an EMBL/GenBank/DDBJ whole genome shotgun (WGS) entry which is preliminary data.</text>
</comment>
<evidence type="ECO:0000259" key="6">
    <source>
        <dbReference type="PROSITE" id="PS50158"/>
    </source>
</evidence>
<dbReference type="InterPro" id="IPR050951">
    <property type="entry name" value="Retrovirus_Pol_polyprotein"/>
</dbReference>
<dbReference type="SUPFAM" id="SSF57756">
    <property type="entry name" value="Retrovirus zinc finger-like domains"/>
    <property type="match status" value="1"/>
</dbReference>
<dbReference type="InterPro" id="IPR001878">
    <property type="entry name" value="Znf_CCHC"/>
</dbReference>
<dbReference type="AlphaFoldDB" id="A0AAQ4EFQ9"/>
<keyword evidence="5" id="KW-0862">Zinc</keyword>
<accession>A0AAQ4EFQ9</accession>
<dbReference type="GO" id="GO:0003676">
    <property type="term" value="F:nucleic acid binding"/>
    <property type="evidence" value="ECO:0007669"/>
    <property type="project" value="InterPro"/>
</dbReference>
<dbReference type="GO" id="GO:0008270">
    <property type="term" value="F:zinc ion binding"/>
    <property type="evidence" value="ECO:0007669"/>
    <property type="project" value="UniProtKB-KW"/>
</dbReference>
<keyword evidence="5" id="KW-0479">Metal-binding</keyword>
<proteinExistence type="predicted"/>
<evidence type="ECO:0000256" key="5">
    <source>
        <dbReference type="PROSITE-ProRule" id="PRU00047"/>
    </source>
</evidence>
<dbReference type="InterPro" id="IPR000477">
    <property type="entry name" value="RT_dom"/>
</dbReference>
<evidence type="ECO:0000256" key="2">
    <source>
        <dbReference type="ARBA" id="ARBA00022695"/>
    </source>
</evidence>
<keyword evidence="5" id="KW-0863">Zinc-finger</keyword>